<dbReference type="EMBL" id="VUYU01000002">
    <property type="protein sequence ID" value="NHZ32545.1"/>
    <property type="molecule type" value="Genomic_DNA"/>
</dbReference>
<evidence type="ECO:0000313" key="2">
    <source>
        <dbReference type="Proteomes" id="UP000785613"/>
    </source>
</evidence>
<organism evidence="1 2">
    <name type="scientific">Massilia rubra</name>
    <dbReference type="NCBI Taxonomy" id="2607910"/>
    <lineage>
        <taxon>Bacteria</taxon>
        <taxon>Pseudomonadati</taxon>
        <taxon>Pseudomonadota</taxon>
        <taxon>Betaproteobacteria</taxon>
        <taxon>Burkholderiales</taxon>
        <taxon>Oxalobacteraceae</taxon>
        <taxon>Telluria group</taxon>
        <taxon>Massilia</taxon>
    </lineage>
</organism>
<keyword evidence="2" id="KW-1185">Reference proteome</keyword>
<gene>
    <name evidence="1" type="ORF">F0185_02930</name>
</gene>
<dbReference type="Proteomes" id="UP000785613">
    <property type="component" value="Unassembled WGS sequence"/>
</dbReference>
<comment type="caution">
    <text evidence="1">The sequence shown here is derived from an EMBL/GenBank/DDBJ whole genome shotgun (WGS) entry which is preliminary data.</text>
</comment>
<protein>
    <submittedName>
        <fullName evidence="1">Uncharacterized protein</fullName>
    </submittedName>
</protein>
<evidence type="ECO:0000313" key="1">
    <source>
        <dbReference type="EMBL" id="NHZ32545.1"/>
    </source>
</evidence>
<name>A0ABX0LIF0_9BURK</name>
<accession>A0ABX0LIF0</accession>
<proteinExistence type="predicted"/>
<reference evidence="1 2" key="1">
    <citation type="submission" date="2019-09" db="EMBL/GenBank/DDBJ databases">
        <title>Taxonomy of Antarctic Massilia spp.: description of Massilia rubra sp. nov., Massilia aquatica sp. nov., Massilia mucilaginosa sp. nov., Massilia frigida sp. nov. isolated from streams, lakes and regoliths.</title>
        <authorList>
            <person name="Holochova P."/>
            <person name="Sedlacek I."/>
            <person name="Kralova S."/>
            <person name="Maslanova I."/>
            <person name="Busse H.-J."/>
            <person name="Stankova E."/>
            <person name="Vrbovska V."/>
            <person name="Kovarovic V."/>
            <person name="Bartak M."/>
            <person name="Svec P."/>
            <person name="Pantucek R."/>
        </authorList>
    </citation>
    <scope>NUCLEOTIDE SEQUENCE [LARGE SCALE GENOMIC DNA]</scope>
    <source>
        <strain evidence="1 2">CCM 8692</strain>
    </source>
</reference>
<sequence>MHTKEFNISFSQVILNTKHHYFVWFFGRFSMKAVKAPLLTAILVLFSGNGSAKLHNQHTCFHPAIAICAMQKTSFLCS</sequence>